<dbReference type="SUPFAM" id="SSF46689">
    <property type="entry name" value="Homeodomain-like"/>
    <property type="match status" value="1"/>
</dbReference>
<feature type="region of interest" description="Disordered" evidence="12">
    <location>
        <begin position="1"/>
        <end position="68"/>
    </location>
</feature>
<dbReference type="SMART" id="SM00389">
    <property type="entry name" value="HOX"/>
    <property type="match status" value="1"/>
</dbReference>
<dbReference type="SMART" id="SM00234">
    <property type="entry name" value="START"/>
    <property type="match status" value="1"/>
</dbReference>
<evidence type="ECO:0000256" key="6">
    <source>
        <dbReference type="ARBA" id="ARBA00023155"/>
    </source>
</evidence>
<dbReference type="CDD" id="cd00086">
    <property type="entry name" value="homeodomain"/>
    <property type="match status" value="1"/>
</dbReference>
<dbReference type="Pfam" id="PF00046">
    <property type="entry name" value="Homeodomain"/>
    <property type="match status" value="1"/>
</dbReference>
<dbReference type="InterPro" id="IPR002913">
    <property type="entry name" value="START_lipid-bd_dom"/>
</dbReference>
<dbReference type="InterPro" id="IPR057993">
    <property type="entry name" value="HD-Zip_IV_C"/>
</dbReference>
<keyword evidence="3" id="KW-0805">Transcription regulation</keyword>
<comment type="caution">
    <text evidence="15">The sequence shown here is derived from an EMBL/GenBank/DDBJ whole genome shotgun (WGS) entry which is preliminary data.</text>
</comment>
<feature type="domain" description="START" evidence="14">
    <location>
        <begin position="242"/>
        <end position="498"/>
    </location>
</feature>
<dbReference type="Proteomes" id="UP001603857">
    <property type="component" value="Unassembled WGS sequence"/>
</dbReference>
<dbReference type="Pfam" id="PF01852">
    <property type="entry name" value="START"/>
    <property type="match status" value="1"/>
</dbReference>
<dbReference type="PROSITE" id="PS00027">
    <property type="entry name" value="HOMEOBOX_1"/>
    <property type="match status" value="1"/>
</dbReference>
<proteinExistence type="inferred from homology"/>
<evidence type="ECO:0000313" key="15">
    <source>
        <dbReference type="EMBL" id="KAL2324361.1"/>
    </source>
</evidence>
<keyword evidence="16" id="KW-1185">Reference proteome</keyword>
<dbReference type="PANTHER" id="PTHR45654">
    <property type="entry name" value="HOMEOBOX-LEUCINE ZIPPER PROTEIN MERISTEM L1"/>
    <property type="match status" value="1"/>
</dbReference>
<dbReference type="InterPro" id="IPR009057">
    <property type="entry name" value="Homeodomain-like_sf"/>
</dbReference>
<feature type="compositionally biased region" description="Basic residues" evidence="12">
    <location>
        <begin position="58"/>
        <end position="67"/>
    </location>
</feature>
<dbReference type="GO" id="GO:0003677">
    <property type="term" value="F:DNA binding"/>
    <property type="evidence" value="ECO:0007669"/>
    <property type="project" value="UniProtKB-UniRule"/>
</dbReference>
<gene>
    <name evidence="15" type="ORF">Fmac_023419</name>
</gene>
<organism evidence="15 16">
    <name type="scientific">Flemingia macrophylla</name>
    <dbReference type="NCBI Taxonomy" id="520843"/>
    <lineage>
        <taxon>Eukaryota</taxon>
        <taxon>Viridiplantae</taxon>
        <taxon>Streptophyta</taxon>
        <taxon>Embryophyta</taxon>
        <taxon>Tracheophyta</taxon>
        <taxon>Spermatophyta</taxon>
        <taxon>Magnoliopsida</taxon>
        <taxon>eudicotyledons</taxon>
        <taxon>Gunneridae</taxon>
        <taxon>Pentapetalae</taxon>
        <taxon>rosids</taxon>
        <taxon>fabids</taxon>
        <taxon>Fabales</taxon>
        <taxon>Fabaceae</taxon>
        <taxon>Papilionoideae</taxon>
        <taxon>50 kb inversion clade</taxon>
        <taxon>NPAAA clade</taxon>
        <taxon>indigoferoid/millettioid clade</taxon>
        <taxon>Phaseoleae</taxon>
        <taxon>Flemingia</taxon>
    </lineage>
</organism>
<evidence type="ECO:0000256" key="12">
    <source>
        <dbReference type="SAM" id="MobiDB-lite"/>
    </source>
</evidence>
<keyword evidence="4 11" id="KW-0175">Coiled coil</keyword>
<evidence type="ECO:0000256" key="1">
    <source>
        <dbReference type="ARBA" id="ARBA00004123"/>
    </source>
</evidence>
<feature type="domain" description="Homeobox" evidence="13">
    <location>
        <begin position="57"/>
        <end position="117"/>
    </location>
</feature>
<evidence type="ECO:0000256" key="8">
    <source>
        <dbReference type="ARBA" id="ARBA00023242"/>
    </source>
</evidence>
<reference evidence="15 16" key="1">
    <citation type="submission" date="2024-08" db="EMBL/GenBank/DDBJ databases">
        <title>Insights into the chromosomal genome structure of Flemingia macrophylla.</title>
        <authorList>
            <person name="Ding Y."/>
            <person name="Zhao Y."/>
            <person name="Bi W."/>
            <person name="Wu M."/>
            <person name="Zhao G."/>
            <person name="Gong Y."/>
            <person name="Li W."/>
            <person name="Zhang P."/>
        </authorList>
    </citation>
    <scope>NUCLEOTIDE SEQUENCE [LARGE SCALE GENOMIC DNA]</scope>
    <source>
        <strain evidence="15">DYQJB</strain>
        <tissue evidence="15">Leaf</tissue>
    </source>
</reference>
<comment type="similarity">
    <text evidence="2">Belongs to the HD-ZIP homeobox family. Class IV subfamily.</text>
</comment>
<evidence type="ECO:0000256" key="3">
    <source>
        <dbReference type="ARBA" id="ARBA00023015"/>
    </source>
</evidence>
<keyword evidence="6 9" id="KW-0371">Homeobox</keyword>
<accession>A0ABD1LLI7</accession>
<keyword evidence="5 9" id="KW-0238">DNA-binding</keyword>
<evidence type="ECO:0000259" key="13">
    <source>
        <dbReference type="PROSITE" id="PS50071"/>
    </source>
</evidence>
<dbReference type="PROSITE" id="PS50848">
    <property type="entry name" value="START"/>
    <property type="match status" value="1"/>
</dbReference>
<dbReference type="Gene3D" id="1.10.10.60">
    <property type="entry name" value="Homeodomain-like"/>
    <property type="match status" value="1"/>
</dbReference>
<dbReference type="EMBL" id="JBGMDY010000008">
    <property type="protein sequence ID" value="KAL2324361.1"/>
    <property type="molecule type" value="Genomic_DNA"/>
</dbReference>
<feature type="DNA-binding region" description="Homeobox" evidence="9">
    <location>
        <begin position="59"/>
        <end position="118"/>
    </location>
</feature>
<keyword evidence="8 9" id="KW-0539">Nucleus</keyword>
<dbReference type="InterPro" id="IPR017970">
    <property type="entry name" value="Homeobox_CS"/>
</dbReference>
<feature type="compositionally biased region" description="Polar residues" evidence="12">
    <location>
        <begin position="1"/>
        <end position="23"/>
    </location>
</feature>
<comment type="subcellular location">
    <subcellularLocation>
        <location evidence="1 9 10">Nucleus</location>
    </subcellularLocation>
</comment>
<name>A0ABD1LLI7_9FABA</name>
<dbReference type="SUPFAM" id="SSF55961">
    <property type="entry name" value="Bet v1-like"/>
    <property type="match status" value="2"/>
</dbReference>
<dbReference type="InterPro" id="IPR042160">
    <property type="entry name" value="HD-Zip_IV"/>
</dbReference>
<dbReference type="FunFam" id="1.10.10.60:FF:000229">
    <property type="entry name" value="Homeobox-leucine zipper protein HDG1"/>
    <property type="match status" value="1"/>
</dbReference>
<sequence>MYHSQTNGFNPQQAINVESSESETLGRSRDDTSGNDNDTMEAPPSSEDQDLDPAAAAARKRRYRRHTQSQIREMESFFKECPHPDDKQRKELSRELGLDPMQIKFWFQNKRTQVKTQHERHENNLLKNENDRLRAENIRFKDTLKTAVCPGCGSPTAVGEITEMSLDEQRLRMENARLRDEIERFSAIAAKYAPKPLDACCNMPARSLDMVVSGNYGAQADLGMVEEMDDENDPLKAFPLPTDADKPTIVQFSLLAMEEVTRLALSGEPLWIPGNYGSETLNEAEYLRIFPRATAQTQLCYKTEASRQSAVVSMNSVKIVEMLMDVVSVTDVPGTPVKIQILVEDIDDDFQNQWANVFCGIVTRAMTLEVLSTGVISKYNGALHVMAAEFQVPSPLVPTREHYFVRYSKKHTDESWIIVDLPLDHLRPGAARGSQRRPSGCIIQELPNGFSKVIWVEHAEVDDREVHYLYRPFVNSGLAFGATRWLATLDRQCERVVSLFAPNLPAGELSVITSHAGRKGIMKLAERMMTSFCNGVGASTAHVWTLLRIGAADLRVMTRKSVDDPGRPPGIVLSAATSLWLPVTPMKVFDFLRDENMRNRWDILCNGAIVDEIAHIANGRDAGNCVSLLRVNGPNTTQSNMIILQESWSDAAGAYVAYAPVDAAAMNVVLDGGNPDYVALLPSGFAILPDGPGLSNGPIIEPGTGGCLLTVAFQILVDSSPTARITFGSITTVNNLIKCTVDRITAAVTGVAAPN</sequence>
<dbReference type="CDD" id="cd08875">
    <property type="entry name" value="START_ArGLABRA2_like"/>
    <property type="match status" value="1"/>
</dbReference>
<dbReference type="PROSITE" id="PS50071">
    <property type="entry name" value="HOMEOBOX_2"/>
    <property type="match status" value="1"/>
</dbReference>
<evidence type="ECO:0000256" key="2">
    <source>
        <dbReference type="ARBA" id="ARBA00006789"/>
    </source>
</evidence>
<dbReference type="Pfam" id="PF25797">
    <property type="entry name" value="PDF2_C"/>
    <property type="match status" value="1"/>
</dbReference>
<dbReference type="GO" id="GO:0005634">
    <property type="term" value="C:nucleus"/>
    <property type="evidence" value="ECO:0007669"/>
    <property type="project" value="UniProtKB-SubCell"/>
</dbReference>
<evidence type="ECO:0000256" key="9">
    <source>
        <dbReference type="PROSITE-ProRule" id="PRU00108"/>
    </source>
</evidence>
<dbReference type="InterPro" id="IPR001356">
    <property type="entry name" value="HD"/>
</dbReference>
<dbReference type="PANTHER" id="PTHR45654:SF77">
    <property type="entry name" value="HOMEOBOX-LEUCINE ZIPPER PROTEIN MERISTEM L1"/>
    <property type="match status" value="1"/>
</dbReference>
<evidence type="ECO:0000259" key="14">
    <source>
        <dbReference type="PROSITE" id="PS50848"/>
    </source>
</evidence>
<protein>
    <submittedName>
        <fullName evidence="15">Uncharacterized protein</fullName>
    </submittedName>
</protein>
<evidence type="ECO:0000256" key="11">
    <source>
        <dbReference type="SAM" id="Coils"/>
    </source>
</evidence>
<evidence type="ECO:0000313" key="16">
    <source>
        <dbReference type="Proteomes" id="UP001603857"/>
    </source>
</evidence>
<keyword evidence="7" id="KW-0804">Transcription</keyword>
<feature type="coiled-coil region" evidence="11">
    <location>
        <begin position="116"/>
        <end position="188"/>
    </location>
</feature>
<evidence type="ECO:0000256" key="7">
    <source>
        <dbReference type="ARBA" id="ARBA00023163"/>
    </source>
</evidence>
<dbReference type="AlphaFoldDB" id="A0ABD1LLI7"/>
<evidence type="ECO:0000256" key="5">
    <source>
        <dbReference type="ARBA" id="ARBA00023125"/>
    </source>
</evidence>
<evidence type="ECO:0000256" key="10">
    <source>
        <dbReference type="RuleBase" id="RU000682"/>
    </source>
</evidence>
<evidence type="ECO:0000256" key="4">
    <source>
        <dbReference type="ARBA" id="ARBA00023054"/>
    </source>
</evidence>